<dbReference type="Pfam" id="PF02391">
    <property type="entry name" value="MoaE"/>
    <property type="match status" value="1"/>
</dbReference>
<dbReference type="InterPro" id="IPR036563">
    <property type="entry name" value="MoaE_sf"/>
</dbReference>
<gene>
    <name evidence="1" type="ORF">METZ01_LOCUS253194</name>
</gene>
<protein>
    <recommendedName>
        <fullName evidence="2">Molybdenum cofactor biosynthesis protein MoaE</fullName>
    </recommendedName>
</protein>
<evidence type="ECO:0008006" key="2">
    <source>
        <dbReference type="Google" id="ProtNLM"/>
    </source>
</evidence>
<dbReference type="PANTHER" id="PTHR23404">
    <property type="entry name" value="MOLYBDOPTERIN SYNTHASE RELATED"/>
    <property type="match status" value="1"/>
</dbReference>
<reference evidence="1" key="1">
    <citation type="submission" date="2018-05" db="EMBL/GenBank/DDBJ databases">
        <authorList>
            <person name="Lanie J.A."/>
            <person name="Ng W.-L."/>
            <person name="Kazmierczak K.M."/>
            <person name="Andrzejewski T.M."/>
            <person name="Davidsen T.M."/>
            <person name="Wayne K.J."/>
            <person name="Tettelin H."/>
            <person name="Glass J.I."/>
            <person name="Rusch D."/>
            <person name="Podicherti R."/>
            <person name="Tsui H.-C.T."/>
            <person name="Winkler M.E."/>
        </authorList>
    </citation>
    <scope>NUCLEOTIDE SEQUENCE</scope>
</reference>
<sequence length="135" mass="14618">MASVGSDADGASMLFTGVVRNHNQGRVVGGVRYDVYEEMATGILAQIAEEAKQLVGIDHIAVVHRVGELTVGDVSVAIAVSSPHRAEAFEACRFIIEEIKKRLPVWKKERYGDSVEEWVEGITPVGVPTSRVGRS</sequence>
<organism evidence="1">
    <name type="scientific">marine metagenome</name>
    <dbReference type="NCBI Taxonomy" id="408172"/>
    <lineage>
        <taxon>unclassified sequences</taxon>
        <taxon>metagenomes</taxon>
        <taxon>ecological metagenomes</taxon>
    </lineage>
</organism>
<proteinExistence type="predicted"/>
<dbReference type="CDD" id="cd00756">
    <property type="entry name" value="MoaE"/>
    <property type="match status" value="1"/>
</dbReference>
<name>A0A382IL06_9ZZZZ</name>
<evidence type="ECO:0000313" key="1">
    <source>
        <dbReference type="EMBL" id="SVC00340.1"/>
    </source>
</evidence>
<dbReference type="AlphaFoldDB" id="A0A382IL06"/>
<dbReference type="InterPro" id="IPR003448">
    <property type="entry name" value="Mopterin_biosynth_MoaE"/>
</dbReference>
<accession>A0A382IL06</accession>
<dbReference type="Gene3D" id="3.90.1170.40">
    <property type="entry name" value="Molybdopterin biosynthesis MoaE subunit"/>
    <property type="match status" value="1"/>
</dbReference>
<dbReference type="SUPFAM" id="SSF54690">
    <property type="entry name" value="Molybdopterin synthase subunit MoaE"/>
    <property type="match status" value="1"/>
</dbReference>
<dbReference type="EMBL" id="UINC01068058">
    <property type="protein sequence ID" value="SVC00340.1"/>
    <property type="molecule type" value="Genomic_DNA"/>
</dbReference>
<dbReference type="GO" id="GO:0006777">
    <property type="term" value="P:Mo-molybdopterin cofactor biosynthetic process"/>
    <property type="evidence" value="ECO:0007669"/>
    <property type="project" value="InterPro"/>
</dbReference>